<keyword evidence="3" id="KW-1185">Reference proteome</keyword>
<dbReference type="Gene3D" id="3.30.750.24">
    <property type="entry name" value="STAS domain"/>
    <property type="match status" value="1"/>
</dbReference>
<dbReference type="PROSITE" id="PS50801">
    <property type="entry name" value="STAS"/>
    <property type="match status" value="1"/>
</dbReference>
<dbReference type="Pfam" id="PF13466">
    <property type="entry name" value="STAS_2"/>
    <property type="match status" value="1"/>
</dbReference>
<reference evidence="2" key="2">
    <citation type="journal article" date="2020" name="Microorganisms">
        <title>Osmotic Adaptation and Compatible Solute Biosynthesis of Phototrophic Bacteria as Revealed from Genome Analyses.</title>
        <authorList>
            <person name="Imhoff J.F."/>
            <person name="Rahn T."/>
            <person name="Kunzel S."/>
            <person name="Keller A."/>
            <person name="Neulinger S.C."/>
        </authorList>
    </citation>
    <scope>NUCLEOTIDE SEQUENCE</scope>
    <source>
        <strain evidence="2">IM 151</strain>
    </source>
</reference>
<reference evidence="2" key="1">
    <citation type="submission" date="2017-08" db="EMBL/GenBank/DDBJ databases">
        <authorList>
            <person name="Imhoff J.F."/>
            <person name="Rahn T."/>
            <person name="Kuenzel S."/>
            <person name="Neulinger S.C."/>
        </authorList>
    </citation>
    <scope>NUCLEOTIDE SEQUENCE</scope>
    <source>
        <strain evidence="2">IM 151</strain>
    </source>
</reference>
<name>A0ABS1DTZ8_RUBGE</name>
<dbReference type="EMBL" id="NRRU01000040">
    <property type="protein sequence ID" value="MBK1713512.1"/>
    <property type="molecule type" value="Genomic_DNA"/>
</dbReference>
<dbReference type="InterPro" id="IPR002645">
    <property type="entry name" value="STAS_dom"/>
</dbReference>
<evidence type="ECO:0000259" key="1">
    <source>
        <dbReference type="PROSITE" id="PS50801"/>
    </source>
</evidence>
<accession>A0ABS1DTZ8</accession>
<dbReference type="Proteomes" id="UP001041814">
    <property type="component" value="Unassembled WGS sequence"/>
</dbReference>
<dbReference type="InterPro" id="IPR058548">
    <property type="entry name" value="MlaB-like_STAS"/>
</dbReference>
<proteinExistence type="predicted"/>
<protein>
    <recommendedName>
        <fullName evidence="1">STAS domain-containing protein</fullName>
    </recommendedName>
</protein>
<evidence type="ECO:0000313" key="3">
    <source>
        <dbReference type="Proteomes" id="UP001041814"/>
    </source>
</evidence>
<organism evidence="2 3">
    <name type="scientific">Rubrivivax gelatinosus</name>
    <name type="common">Rhodocyclus gelatinosus</name>
    <name type="synonym">Rhodopseudomonas gelatinosa</name>
    <dbReference type="NCBI Taxonomy" id="28068"/>
    <lineage>
        <taxon>Bacteria</taxon>
        <taxon>Pseudomonadati</taxon>
        <taxon>Pseudomonadota</taxon>
        <taxon>Betaproteobacteria</taxon>
        <taxon>Burkholderiales</taxon>
        <taxon>Sphaerotilaceae</taxon>
        <taxon>Rubrivivax</taxon>
    </lineage>
</organism>
<feature type="domain" description="STAS" evidence="1">
    <location>
        <begin position="1"/>
        <end position="104"/>
    </location>
</feature>
<sequence length="104" mass="10689">MHHAIPAAALPADLTICSVGEWAPRLRSCLAAADTAAGAPPLYLDAAAVEEVDAAGVQLLLALSNSLGRERLRLVAPSTALMRACRALGAEHLLAEDQAPEATP</sequence>
<gene>
    <name evidence="2" type="ORF">CKO43_12065</name>
</gene>
<evidence type="ECO:0000313" key="2">
    <source>
        <dbReference type="EMBL" id="MBK1713512.1"/>
    </source>
</evidence>
<dbReference type="RefSeq" id="WP_200378793.1">
    <property type="nucleotide sequence ID" value="NZ_NRRU01000040.1"/>
</dbReference>
<dbReference type="SUPFAM" id="SSF52091">
    <property type="entry name" value="SpoIIaa-like"/>
    <property type="match status" value="1"/>
</dbReference>
<comment type="caution">
    <text evidence="2">The sequence shown here is derived from an EMBL/GenBank/DDBJ whole genome shotgun (WGS) entry which is preliminary data.</text>
</comment>
<dbReference type="InterPro" id="IPR036513">
    <property type="entry name" value="STAS_dom_sf"/>
</dbReference>